<evidence type="ECO:0000256" key="1">
    <source>
        <dbReference type="ARBA" id="ARBA00009437"/>
    </source>
</evidence>
<dbReference type="Pfam" id="PF00126">
    <property type="entry name" value="HTH_1"/>
    <property type="match status" value="1"/>
</dbReference>
<dbReference type="GO" id="GO:0003700">
    <property type="term" value="F:DNA-binding transcription factor activity"/>
    <property type="evidence" value="ECO:0007669"/>
    <property type="project" value="InterPro"/>
</dbReference>
<organism evidence="6 7">
    <name type="scientific">Salipiger thiooxidans</name>
    <dbReference type="NCBI Taxonomy" id="282683"/>
    <lineage>
        <taxon>Bacteria</taxon>
        <taxon>Pseudomonadati</taxon>
        <taxon>Pseudomonadota</taxon>
        <taxon>Alphaproteobacteria</taxon>
        <taxon>Rhodobacterales</taxon>
        <taxon>Roseobacteraceae</taxon>
        <taxon>Salipiger</taxon>
    </lineage>
</organism>
<dbReference type="STRING" id="282683.SAMN04488105_101127"/>
<dbReference type="InterPro" id="IPR000847">
    <property type="entry name" value="LysR_HTH_N"/>
</dbReference>
<dbReference type="GO" id="GO:0043565">
    <property type="term" value="F:sequence-specific DNA binding"/>
    <property type="evidence" value="ECO:0007669"/>
    <property type="project" value="TreeGrafter"/>
</dbReference>
<dbReference type="Gene3D" id="3.40.190.290">
    <property type="match status" value="1"/>
</dbReference>
<dbReference type="GO" id="GO:0006351">
    <property type="term" value="P:DNA-templated transcription"/>
    <property type="evidence" value="ECO:0007669"/>
    <property type="project" value="TreeGrafter"/>
</dbReference>
<keyword evidence="4" id="KW-0804">Transcription</keyword>
<evidence type="ECO:0000313" key="6">
    <source>
        <dbReference type="EMBL" id="SDE13763.1"/>
    </source>
</evidence>
<dbReference type="SUPFAM" id="SSF53850">
    <property type="entry name" value="Periplasmic binding protein-like II"/>
    <property type="match status" value="1"/>
</dbReference>
<dbReference type="Pfam" id="PF03466">
    <property type="entry name" value="LysR_substrate"/>
    <property type="match status" value="1"/>
</dbReference>
<dbReference type="RefSeq" id="WP_089954197.1">
    <property type="nucleotide sequence ID" value="NZ_FNAV01000001.1"/>
</dbReference>
<dbReference type="FunFam" id="1.10.10.10:FF:000001">
    <property type="entry name" value="LysR family transcriptional regulator"/>
    <property type="match status" value="1"/>
</dbReference>
<protein>
    <submittedName>
        <fullName evidence="6">DNA-binding transcriptional regulator, LysR family</fullName>
    </submittedName>
</protein>
<comment type="similarity">
    <text evidence="1">Belongs to the LysR transcriptional regulatory family.</text>
</comment>
<dbReference type="PANTHER" id="PTHR30537:SF72">
    <property type="entry name" value="LYSR FAMILY TRANSCRIPTIONAL REGULATOR"/>
    <property type="match status" value="1"/>
</dbReference>
<dbReference type="Gene3D" id="1.10.10.10">
    <property type="entry name" value="Winged helix-like DNA-binding domain superfamily/Winged helix DNA-binding domain"/>
    <property type="match status" value="1"/>
</dbReference>
<dbReference type="InterPro" id="IPR036388">
    <property type="entry name" value="WH-like_DNA-bd_sf"/>
</dbReference>
<keyword evidence="3 6" id="KW-0238">DNA-binding</keyword>
<accession>A0A1G7AGF1</accession>
<proteinExistence type="inferred from homology"/>
<gene>
    <name evidence="6" type="ORF">SAMN04488105_101127</name>
</gene>
<keyword evidence="7" id="KW-1185">Reference proteome</keyword>
<dbReference type="Proteomes" id="UP000198994">
    <property type="component" value="Unassembled WGS sequence"/>
</dbReference>
<evidence type="ECO:0000256" key="2">
    <source>
        <dbReference type="ARBA" id="ARBA00023015"/>
    </source>
</evidence>
<evidence type="ECO:0000256" key="4">
    <source>
        <dbReference type="ARBA" id="ARBA00023163"/>
    </source>
</evidence>
<evidence type="ECO:0000256" key="3">
    <source>
        <dbReference type="ARBA" id="ARBA00023125"/>
    </source>
</evidence>
<dbReference type="EMBL" id="FNAV01000001">
    <property type="protein sequence ID" value="SDE13763.1"/>
    <property type="molecule type" value="Genomic_DNA"/>
</dbReference>
<keyword evidence="2" id="KW-0805">Transcription regulation</keyword>
<dbReference type="CDD" id="cd08472">
    <property type="entry name" value="PBP2_CrgA_like_3"/>
    <property type="match status" value="1"/>
</dbReference>
<reference evidence="7" key="1">
    <citation type="submission" date="2016-10" db="EMBL/GenBank/DDBJ databases">
        <authorList>
            <person name="Varghese N."/>
            <person name="Submissions S."/>
        </authorList>
    </citation>
    <scope>NUCLEOTIDE SEQUENCE [LARGE SCALE GENOMIC DNA]</scope>
    <source>
        <strain evidence="7">DSM 10146</strain>
    </source>
</reference>
<evidence type="ECO:0000259" key="5">
    <source>
        <dbReference type="PROSITE" id="PS50931"/>
    </source>
</evidence>
<name>A0A1G7AGF1_9RHOB</name>
<dbReference type="InterPro" id="IPR005119">
    <property type="entry name" value="LysR_subst-bd"/>
</dbReference>
<dbReference type="PANTHER" id="PTHR30537">
    <property type="entry name" value="HTH-TYPE TRANSCRIPTIONAL REGULATOR"/>
    <property type="match status" value="1"/>
</dbReference>
<evidence type="ECO:0000313" key="7">
    <source>
        <dbReference type="Proteomes" id="UP000198994"/>
    </source>
</evidence>
<dbReference type="SUPFAM" id="SSF46785">
    <property type="entry name" value="Winged helix' DNA-binding domain"/>
    <property type="match status" value="1"/>
</dbReference>
<feature type="domain" description="HTH lysR-type" evidence="5">
    <location>
        <begin position="1"/>
        <end position="59"/>
    </location>
</feature>
<dbReference type="InterPro" id="IPR058163">
    <property type="entry name" value="LysR-type_TF_proteobact-type"/>
</dbReference>
<dbReference type="OrthoDB" id="9813056at2"/>
<sequence>MDRLDRLELFTRIVEGGSFARAARDLHVARSTATNAINLLEQEAGVRLLARTTRQVATTPEGAEFYRRARAILAEVEDTFGTFASGSPTGHLRIDASGLLTRTFLVPHLPAFLERFPGLTISFSQSDRFVDIVRDGVDCALRAGHPQDSSLRMRKLGELPEITCASPAYLARHGTPRDCDDLESHRMIGFLSSRTGEVMPLEFRRDGATVHRRLPAPVSTDNSDTAAALARQGLGLIQAPRYRFASDLASGALVEVLEGTPPEPLPLNAIHAGDRSVSRRLEVFLDWVKEMFSDTDRKSG</sequence>
<dbReference type="AlphaFoldDB" id="A0A1G7AGF1"/>
<dbReference type="InterPro" id="IPR036390">
    <property type="entry name" value="WH_DNA-bd_sf"/>
</dbReference>
<dbReference type="PROSITE" id="PS50931">
    <property type="entry name" value="HTH_LYSR"/>
    <property type="match status" value="1"/>
</dbReference>